<dbReference type="SUPFAM" id="SSF48295">
    <property type="entry name" value="TrpR-like"/>
    <property type="match status" value="1"/>
</dbReference>
<evidence type="ECO:0000256" key="4">
    <source>
        <dbReference type="ARBA" id="ARBA00022840"/>
    </source>
</evidence>
<dbReference type="EMBL" id="BARU01013726">
    <property type="protein sequence ID" value="GAH40165.1"/>
    <property type="molecule type" value="Genomic_DNA"/>
</dbReference>
<organism evidence="8">
    <name type="scientific">marine sediment metagenome</name>
    <dbReference type="NCBI Taxonomy" id="412755"/>
    <lineage>
        <taxon>unclassified sequences</taxon>
        <taxon>metagenomes</taxon>
        <taxon>ecological metagenomes</taxon>
    </lineage>
</organism>
<dbReference type="GO" id="GO:0006275">
    <property type="term" value="P:regulation of DNA replication"/>
    <property type="evidence" value="ECO:0007669"/>
    <property type="project" value="InterPro"/>
</dbReference>
<dbReference type="Gene3D" id="1.10.8.60">
    <property type="match status" value="1"/>
</dbReference>
<keyword evidence="4" id="KW-0067">ATP-binding</keyword>
<keyword evidence="2" id="KW-0235">DNA replication</keyword>
<evidence type="ECO:0000256" key="6">
    <source>
        <dbReference type="ARBA" id="ARBA00023125"/>
    </source>
</evidence>
<keyword evidence="5" id="KW-0446">Lipid-binding</keyword>
<accession>X1G5Q7</accession>
<comment type="caution">
    <text evidence="8">The sequence shown here is derived from an EMBL/GenBank/DDBJ whole genome shotgun (WGS) entry which is preliminary data.</text>
</comment>
<gene>
    <name evidence="8" type="ORF">S03H2_24619</name>
</gene>
<evidence type="ECO:0000256" key="3">
    <source>
        <dbReference type="ARBA" id="ARBA00022741"/>
    </source>
</evidence>
<dbReference type="InterPro" id="IPR013317">
    <property type="entry name" value="DnaA_dom"/>
</dbReference>
<dbReference type="AlphaFoldDB" id="X1G5Q7"/>
<dbReference type="Gene3D" id="1.10.1750.10">
    <property type="match status" value="1"/>
</dbReference>
<dbReference type="Gene3D" id="3.40.50.300">
    <property type="entry name" value="P-loop containing nucleotide triphosphate hydrolases"/>
    <property type="match status" value="1"/>
</dbReference>
<dbReference type="PANTHER" id="PTHR30050">
    <property type="entry name" value="CHROMOSOMAL REPLICATION INITIATOR PROTEIN DNAA"/>
    <property type="match status" value="1"/>
</dbReference>
<keyword evidence="1" id="KW-0963">Cytoplasm</keyword>
<dbReference type="PANTHER" id="PTHR30050:SF2">
    <property type="entry name" value="CHROMOSOMAL REPLICATION INITIATOR PROTEIN DNAA"/>
    <property type="match status" value="1"/>
</dbReference>
<evidence type="ECO:0000313" key="8">
    <source>
        <dbReference type="EMBL" id="GAH40165.1"/>
    </source>
</evidence>
<dbReference type="SMART" id="SM00760">
    <property type="entry name" value="Bac_DnaA_C"/>
    <property type="match status" value="1"/>
</dbReference>
<dbReference type="InterPro" id="IPR010921">
    <property type="entry name" value="Trp_repressor/repl_initiator"/>
</dbReference>
<dbReference type="CDD" id="cd06571">
    <property type="entry name" value="Bac_DnaA_C"/>
    <property type="match status" value="1"/>
</dbReference>
<keyword evidence="3" id="KW-0547">Nucleotide-binding</keyword>
<dbReference type="GO" id="GO:0005524">
    <property type="term" value="F:ATP binding"/>
    <property type="evidence" value="ECO:0007669"/>
    <property type="project" value="UniProtKB-KW"/>
</dbReference>
<dbReference type="InterPro" id="IPR013159">
    <property type="entry name" value="DnaA_C"/>
</dbReference>
<dbReference type="GO" id="GO:0005886">
    <property type="term" value="C:plasma membrane"/>
    <property type="evidence" value="ECO:0007669"/>
    <property type="project" value="TreeGrafter"/>
</dbReference>
<reference evidence="8" key="1">
    <citation type="journal article" date="2014" name="Front. Microbiol.">
        <title>High frequency of phylogenetically diverse reductive dehalogenase-homologous genes in deep subseafloor sedimentary metagenomes.</title>
        <authorList>
            <person name="Kawai M."/>
            <person name="Futagami T."/>
            <person name="Toyoda A."/>
            <person name="Takaki Y."/>
            <person name="Nishi S."/>
            <person name="Hori S."/>
            <person name="Arai W."/>
            <person name="Tsubouchi T."/>
            <person name="Morono Y."/>
            <person name="Uchiyama I."/>
            <person name="Ito T."/>
            <person name="Fujiyama A."/>
            <person name="Inagaki F."/>
            <person name="Takami H."/>
        </authorList>
    </citation>
    <scope>NUCLEOTIDE SEQUENCE</scope>
    <source>
        <strain evidence="8">Expedition CK06-06</strain>
    </source>
</reference>
<evidence type="ECO:0000256" key="5">
    <source>
        <dbReference type="ARBA" id="ARBA00023121"/>
    </source>
</evidence>
<feature type="domain" description="Chromosomal replication initiator DnaA C-terminal" evidence="7">
    <location>
        <begin position="135"/>
        <end position="190"/>
    </location>
</feature>
<feature type="non-terminal residue" evidence="8">
    <location>
        <position position="1"/>
    </location>
</feature>
<dbReference type="Pfam" id="PF00308">
    <property type="entry name" value="Bac_DnaA"/>
    <property type="match status" value="1"/>
</dbReference>
<dbReference type="Pfam" id="PF08299">
    <property type="entry name" value="Bac_DnaA_C"/>
    <property type="match status" value="1"/>
</dbReference>
<protein>
    <recommendedName>
        <fullName evidence="7">Chromosomal replication initiator DnaA C-terminal domain-containing protein</fullName>
    </recommendedName>
</protein>
<feature type="non-terminal residue" evidence="8">
    <location>
        <position position="190"/>
    </location>
</feature>
<proteinExistence type="predicted"/>
<name>X1G5Q7_9ZZZZ</name>
<dbReference type="InterPro" id="IPR027417">
    <property type="entry name" value="P-loop_NTPase"/>
</dbReference>
<dbReference type="GO" id="GO:0003688">
    <property type="term" value="F:DNA replication origin binding"/>
    <property type="evidence" value="ECO:0007669"/>
    <property type="project" value="TreeGrafter"/>
</dbReference>
<dbReference type="SUPFAM" id="SSF52540">
    <property type="entry name" value="P-loop containing nucleoside triphosphate hydrolases"/>
    <property type="match status" value="1"/>
</dbReference>
<dbReference type="GO" id="GO:0008289">
    <property type="term" value="F:lipid binding"/>
    <property type="evidence" value="ECO:0007669"/>
    <property type="project" value="UniProtKB-KW"/>
</dbReference>
<dbReference type="GO" id="GO:0006270">
    <property type="term" value="P:DNA replication initiation"/>
    <property type="evidence" value="ECO:0007669"/>
    <property type="project" value="InterPro"/>
</dbReference>
<evidence type="ECO:0000259" key="7">
    <source>
        <dbReference type="SMART" id="SM00760"/>
    </source>
</evidence>
<keyword evidence="6" id="KW-0238">DNA-binding</keyword>
<sequence length="190" mass="21446">ASKHSTQEEFLHTFNTIDLAGKQVVLGSDAHPKMIGQLSEKLVNRFVSGMVVKIEPPDFNTRCQICKQYAETLRFHAPKNVIKYIAEHLRTNVRELEGALLKLLAFASLQNEKINLDMAREVLAEHLARTDPIVHISDIESAVATYFGITPANIHSSKKDRTVALARHFSMYLARKHTKMSFSEIGRFMG</sequence>
<evidence type="ECO:0000256" key="1">
    <source>
        <dbReference type="ARBA" id="ARBA00022490"/>
    </source>
</evidence>
<evidence type="ECO:0000256" key="2">
    <source>
        <dbReference type="ARBA" id="ARBA00022705"/>
    </source>
</evidence>